<reference evidence="1 2" key="1">
    <citation type="submission" date="2017-09" db="EMBL/GenBank/DDBJ databases">
        <authorList>
            <person name="Ehlers B."/>
            <person name="Leendertz F.H."/>
        </authorList>
    </citation>
    <scope>NUCLEOTIDE SEQUENCE [LARGE SCALE GENOMIC DNA]</scope>
    <source>
        <strain evidence="1 2">DSM 46844</strain>
    </source>
</reference>
<evidence type="ECO:0000313" key="2">
    <source>
        <dbReference type="Proteomes" id="UP000219514"/>
    </source>
</evidence>
<dbReference type="RefSeq" id="WP_172442347.1">
    <property type="nucleotide sequence ID" value="NZ_JACHXB010000004.1"/>
</dbReference>
<sequence length="55" mass="6036">MEHRIEVVWTCRRCEVGGQDEQEDGAVDPVCWNCGGPVVVTARPTVRLLAEPEAA</sequence>
<dbReference type="AlphaFoldDB" id="A0A285E9R4"/>
<dbReference type="Proteomes" id="UP000219514">
    <property type="component" value="Unassembled WGS sequence"/>
</dbReference>
<protein>
    <submittedName>
        <fullName evidence="1">Uncharacterized protein</fullName>
    </submittedName>
</protein>
<name>A0A285E9R4_9ACTN</name>
<organism evidence="1 2">
    <name type="scientific">Geodermatophilus sabuli</name>
    <dbReference type="NCBI Taxonomy" id="1564158"/>
    <lineage>
        <taxon>Bacteria</taxon>
        <taxon>Bacillati</taxon>
        <taxon>Actinomycetota</taxon>
        <taxon>Actinomycetes</taxon>
        <taxon>Geodermatophilales</taxon>
        <taxon>Geodermatophilaceae</taxon>
        <taxon>Geodermatophilus</taxon>
    </lineage>
</organism>
<keyword evidence="2" id="KW-1185">Reference proteome</keyword>
<proteinExistence type="predicted"/>
<dbReference type="EMBL" id="OBDO01000003">
    <property type="protein sequence ID" value="SNX95868.1"/>
    <property type="molecule type" value="Genomic_DNA"/>
</dbReference>
<accession>A0A285E9R4</accession>
<evidence type="ECO:0000313" key="1">
    <source>
        <dbReference type="EMBL" id="SNX95868.1"/>
    </source>
</evidence>
<gene>
    <name evidence="1" type="ORF">SAMN06893097_10337</name>
</gene>